<gene>
    <name evidence="1" type="ORF">GN958_ATG09091</name>
</gene>
<accession>A0A8S9UQ91</accession>
<name>A0A8S9UQ91_PHYIN</name>
<protein>
    <submittedName>
        <fullName evidence="1">Uncharacterized protein</fullName>
    </submittedName>
</protein>
<reference evidence="1" key="1">
    <citation type="submission" date="2020-03" db="EMBL/GenBank/DDBJ databases">
        <title>Hybrid Assembly of Korean Phytophthora infestans isolates.</title>
        <authorList>
            <person name="Prokchorchik M."/>
            <person name="Lee Y."/>
            <person name="Seo J."/>
            <person name="Cho J.-H."/>
            <person name="Park Y.-E."/>
            <person name="Jang D.-C."/>
            <person name="Im J.-S."/>
            <person name="Choi J.-G."/>
            <person name="Park H.-J."/>
            <person name="Lee G.-B."/>
            <person name="Lee Y.-G."/>
            <person name="Hong S.-Y."/>
            <person name="Cho K."/>
            <person name="Sohn K.H."/>
        </authorList>
    </citation>
    <scope>NUCLEOTIDE SEQUENCE</scope>
    <source>
        <strain evidence="1">KR_2_A2</strain>
    </source>
</reference>
<evidence type="ECO:0000313" key="1">
    <source>
        <dbReference type="EMBL" id="KAF4141717.1"/>
    </source>
</evidence>
<dbReference type="AlphaFoldDB" id="A0A8S9UQ91"/>
<dbReference type="Proteomes" id="UP000704712">
    <property type="component" value="Unassembled WGS sequence"/>
</dbReference>
<comment type="caution">
    <text evidence="1">The sequence shown here is derived from an EMBL/GenBank/DDBJ whole genome shotgun (WGS) entry which is preliminary data.</text>
</comment>
<evidence type="ECO:0000313" key="2">
    <source>
        <dbReference type="Proteomes" id="UP000704712"/>
    </source>
</evidence>
<sequence length="226" mass="23905">MPMLSLNSTNPLVSEVRSSKCVLDLPSTANVGEYNMYVSYVMNTSYTIPSSHPAPGSHSTVWVSWLQASLAVPVVLLGSVVVSSDTAAPNPTDIATTTTETVVPISSPDSIKPLVSVVRSFECVLEPLSVANVGDYNMYVSYVMNASYTMHSSYTIFLPFAMFSSHDLSELVAGITCRSGSVAGVRGGVEWHRGVEPVGHRDGYDGYRGADGLAELGDTVSVGGSI</sequence>
<dbReference type="EMBL" id="JAACNO010001270">
    <property type="protein sequence ID" value="KAF4141717.1"/>
    <property type="molecule type" value="Genomic_DNA"/>
</dbReference>
<organism evidence="1 2">
    <name type="scientific">Phytophthora infestans</name>
    <name type="common">Potato late blight agent</name>
    <name type="synonym">Botrytis infestans</name>
    <dbReference type="NCBI Taxonomy" id="4787"/>
    <lineage>
        <taxon>Eukaryota</taxon>
        <taxon>Sar</taxon>
        <taxon>Stramenopiles</taxon>
        <taxon>Oomycota</taxon>
        <taxon>Peronosporomycetes</taxon>
        <taxon>Peronosporales</taxon>
        <taxon>Peronosporaceae</taxon>
        <taxon>Phytophthora</taxon>
    </lineage>
</organism>
<proteinExistence type="predicted"/>